<evidence type="ECO:0000313" key="7">
    <source>
        <dbReference type="Proteomes" id="UP001501510"/>
    </source>
</evidence>
<evidence type="ECO:0000256" key="3">
    <source>
        <dbReference type="ARBA" id="ARBA00023125"/>
    </source>
</evidence>
<evidence type="ECO:0000256" key="1">
    <source>
        <dbReference type="ARBA" id="ARBA00009437"/>
    </source>
</evidence>
<comment type="caution">
    <text evidence="6">The sequence shown here is derived from an EMBL/GenBank/DDBJ whole genome shotgun (WGS) entry which is preliminary data.</text>
</comment>
<dbReference type="InterPro" id="IPR000847">
    <property type="entry name" value="LysR_HTH_N"/>
</dbReference>
<reference evidence="6 7" key="1">
    <citation type="journal article" date="2019" name="Int. J. Syst. Evol. Microbiol.">
        <title>The Global Catalogue of Microorganisms (GCM) 10K type strain sequencing project: providing services to taxonomists for standard genome sequencing and annotation.</title>
        <authorList>
            <consortium name="The Broad Institute Genomics Platform"/>
            <consortium name="The Broad Institute Genome Sequencing Center for Infectious Disease"/>
            <person name="Wu L."/>
            <person name="Ma J."/>
        </authorList>
    </citation>
    <scope>NUCLEOTIDE SEQUENCE [LARGE SCALE GENOMIC DNA]</scope>
    <source>
        <strain evidence="6 7">JCM 1407</strain>
    </source>
</reference>
<dbReference type="PRINTS" id="PR00039">
    <property type="entry name" value="HTHLYSR"/>
</dbReference>
<name>A0ABN1JRW2_9CLOT</name>
<dbReference type="Gene3D" id="3.40.190.290">
    <property type="match status" value="1"/>
</dbReference>
<dbReference type="PANTHER" id="PTHR30126">
    <property type="entry name" value="HTH-TYPE TRANSCRIPTIONAL REGULATOR"/>
    <property type="match status" value="1"/>
</dbReference>
<dbReference type="NCBIfam" id="NF040786">
    <property type="entry name" value="LysR_Sec_metab"/>
    <property type="match status" value="1"/>
</dbReference>
<evidence type="ECO:0000313" key="6">
    <source>
        <dbReference type="EMBL" id="GAA0745460.1"/>
    </source>
</evidence>
<proteinExistence type="inferred from homology"/>
<accession>A0ABN1JRW2</accession>
<dbReference type="RefSeq" id="WP_343763150.1">
    <property type="nucleotide sequence ID" value="NZ_BAAACG010000016.1"/>
</dbReference>
<comment type="similarity">
    <text evidence="1">Belongs to the LysR transcriptional regulatory family.</text>
</comment>
<dbReference type="Proteomes" id="UP001501510">
    <property type="component" value="Unassembled WGS sequence"/>
</dbReference>
<protein>
    <submittedName>
        <fullName evidence="6">Selenium metabolism-associated LysR family transcriptional regulator</fullName>
    </submittedName>
</protein>
<dbReference type="Pfam" id="PF03466">
    <property type="entry name" value="LysR_substrate"/>
    <property type="match status" value="1"/>
</dbReference>
<evidence type="ECO:0000256" key="2">
    <source>
        <dbReference type="ARBA" id="ARBA00023015"/>
    </source>
</evidence>
<dbReference type="EMBL" id="BAAACG010000016">
    <property type="protein sequence ID" value="GAA0745460.1"/>
    <property type="molecule type" value="Genomic_DNA"/>
</dbReference>
<dbReference type="Pfam" id="PF00126">
    <property type="entry name" value="HTH_1"/>
    <property type="match status" value="1"/>
</dbReference>
<evidence type="ECO:0000256" key="4">
    <source>
        <dbReference type="ARBA" id="ARBA00023163"/>
    </source>
</evidence>
<dbReference type="InterPro" id="IPR036388">
    <property type="entry name" value="WH-like_DNA-bd_sf"/>
</dbReference>
<keyword evidence="3" id="KW-0238">DNA-binding</keyword>
<organism evidence="6 7">
    <name type="scientific">Clostridium oceanicum</name>
    <dbReference type="NCBI Taxonomy" id="1543"/>
    <lineage>
        <taxon>Bacteria</taxon>
        <taxon>Bacillati</taxon>
        <taxon>Bacillota</taxon>
        <taxon>Clostridia</taxon>
        <taxon>Eubacteriales</taxon>
        <taxon>Clostridiaceae</taxon>
        <taxon>Clostridium</taxon>
    </lineage>
</organism>
<dbReference type="InterPro" id="IPR047788">
    <property type="entry name" value="LysR-like_Sec_metab"/>
</dbReference>
<feature type="domain" description="HTH lysR-type" evidence="5">
    <location>
        <begin position="1"/>
        <end position="58"/>
    </location>
</feature>
<dbReference type="SUPFAM" id="SSF53850">
    <property type="entry name" value="Periplasmic binding protein-like II"/>
    <property type="match status" value="1"/>
</dbReference>
<sequence>MDFKQIEAFISVAKYKSFSKAANSVFLSQPAISSHISSLEKELSIQLFDRTSKEVLLTPAGSSFLKYALDILNARDNAVCCLSNFNNTISGKLTLTASSTPCNTIVPKLIKEFEKKYPDVSFNILEQSSGEVVDNLLNFNCEIGIIGRLINLDKIKNYKLIEDNLVLISNPSLNLPSEITSSELSKHKFILRKKTSATRKTFETSLKKQGIDPTSLNVCCEVNNLDTIFQFVKSNVGISIVSEKVCDEYLGSNHIKKSNITDLNLQRNLYLSLCSRRTLTPTAKAFFDFCLEYFNIHN</sequence>
<dbReference type="PANTHER" id="PTHR30126:SF64">
    <property type="entry name" value="HTH-TYPE TRANSCRIPTIONAL REGULATOR CITR"/>
    <property type="match status" value="1"/>
</dbReference>
<keyword evidence="2" id="KW-0805">Transcription regulation</keyword>
<dbReference type="SUPFAM" id="SSF46785">
    <property type="entry name" value="Winged helix' DNA-binding domain"/>
    <property type="match status" value="1"/>
</dbReference>
<keyword evidence="4" id="KW-0804">Transcription</keyword>
<evidence type="ECO:0000259" key="5">
    <source>
        <dbReference type="PROSITE" id="PS50931"/>
    </source>
</evidence>
<dbReference type="Gene3D" id="1.10.10.10">
    <property type="entry name" value="Winged helix-like DNA-binding domain superfamily/Winged helix DNA-binding domain"/>
    <property type="match status" value="1"/>
</dbReference>
<keyword evidence="7" id="KW-1185">Reference proteome</keyword>
<dbReference type="InterPro" id="IPR005119">
    <property type="entry name" value="LysR_subst-bd"/>
</dbReference>
<dbReference type="InterPro" id="IPR036390">
    <property type="entry name" value="WH_DNA-bd_sf"/>
</dbReference>
<dbReference type="PROSITE" id="PS50931">
    <property type="entry name" value="HTH_LYSR"/>
    <property type="match status" value="1"/>
</dbReference>
<gene>
    <name evidence="6" type="ORF">GCM10008906_31810</name>
</gene>